<gene>
    <name evidence="1" type="ORF">RPERSI_LOCUS6087</name>
</gene>
<dbReference type="EMBL" id="CAJVQC010009503">
    <property type="protein sequence ID" value="CAG8605465.1"/>
    <property type="molecule type" value="Genomic_DNA"/>
</dbReference>
<organism evidence="1 2">
    <name type="scientific">Racocetra persica</name>
    <dbReference type="NCBI Taxonomy" id="160502"/>
    <lineage>
        <taxon>Eukaryota</taxon>
        <taxon>Fungi</taxon>
        <taxon>Fungi incertae sedis</taxon>
        <taxon>Mucoromycota</taxon>
        <taxon>Glomeromycotina</taxon>
        <taxon>Glomeromycetes</taxon>
        <taxon>Diversisporales</taxon>
        <taxon>Gigasporaceae</taxon>
        <taxon>Racocetra</taxon>
    </lineage>
</organism>
<proteinExistence type="predicted"/>
<reference evidence="1" key="1">
    <citation type="submission" date="2021-06" db="EMBL/GenBank/DDBJ databases">
        <authorList>
            <person name="Kallberg Y."/>
            <person name="Tangrot J."/>
            <person name="Rosling A."/>
        </authorList>
    </citation>
    <scope>NUCLEOTIDE SEQUENCE</scope>
    <source>
        <strain evidence="1">MA461A</strain>
    </source>
</reference>
<evidence type="ECO:0000313" key="2">
    <source>
        <dbReference type="Proteomes" id="UP000789920"/>
    </source>
</evidence>
<dbReference type="Proteomes" id="UP000789920">
    <property type="component" value="Unassembled WGS sequence"/>
</dbReference>
<name>A0ACA9MPL4_9GLOM</name>
<comment type="caution">
    <text evidence="1">The sequence shown here is derived from an EMBL/GenBank/DDBJ whole genome shotgun (WGS) entry which is preliminary data.</text>
</comment>
<protein>
    <submittedName>
        <fullName evidence="1">35628_t:CDS:1</fullName>
    </submittedName>
</protein>
<sequence length="159" mass="18496">SLSKLILSPYLSKHLETEAALYITQEINHINKYMQGNPLLVKKLSKALNPLEPIDFYHGYLIYYLDNDLYITDNIDENDESLTPYIYNYKIVPELTSHNNKYLIITNQGGDRVILDEENSIANEVEEDIFEQFPEAFEDSKISLIGVILQYLKKKKIFS</sequence>
<keyword evidence="2" id="KW-1185">Reference proteome</keyword>
<evidence type="ECO:0000313" key="1">
    <source>
        <dbReference type="EMBL" id="CAG8605465.1"/>
    </source>
</evidence>
<feature type="non-terminal residue" evidence="1">
    <location>
        <position position="1"/>
    </location>
</feature>
<accession>A0ACA9MPL4</accession>